<dbReference type="InterPro" id="IPR012953">
    <property type="entry name" value="BOP1_N_dom"/>
</dbReference>
<organism evidence="10 11">
    <name type="scientific">Dictyostelium firmibasis</name>
    <dbReference type="NCBI Taxonomy" id="79012"/>
    <lineage>
        <taxon>Eukaryota</taxon>
        <taxon>Amoebozoa</taxon>
        <taxon>Evosea</taxon>
        <taxon>Eumycetozoa</taxon>
        <taxon>Dictyostelia</taxon>
        <taxon>Dictyosteliales</taxon>
        <taxon>Dictyosteliaceae</taxon>
        <taxon>Dictyostelium</taxon>
    </lineage>
</organism>
<dbReference type="GO" id="GO:0070545">
    <property type="term" value="C:PeBoW complex"/>
    <property type="evidence" value="ECO:0007669"/>
    <property type="project" value="TreeGrafter"/>
</dbReference>
<dbReference type="FunFam" id="2.130.10.10:FF:000061">
    <property type="entry name" value="Ribosome biogenesis protein BOP1 homolog"/>
    <property type="match status" value="1"/>
</dbReference>
<dbReference type="InterPro" id="IPR001680">
    <property type="entry name" value="WD40_rpt"/>
</dbReference>
<dbReference type="HAMAP" id="MF_03027">
    <property type="entry name" value="BOP1"/>
    <property type="match status" value="1"/>
</dbReference>
<dbReference type="Gene3D" id="2.130.10.10">
    <property type="entry name" value="YVTN repeat-like/Quinoprotein amine dehydrogenase"/>
    <property type="match status" value="1"/>
</dbReference>
<feature type="compositionally biased region" description="Acidic residues" evidence="8">
    <location>
        <begin position="163"/>
        <end position="177"/>
    </location>
</feature>
<protein>
    <recommendedName>
        <fullName evidence="6">Ribosome biogenesis protein BOP1 homolog</fullName>
    </recommendedName>
</protein>
<proteinExistence type="inferred from homology"/>
<reference evidence="10 11" key="1">
    <citation type="submission" date="2023-11" db="EMBL/GenBank/DDBJ databases">
        <title>Dfirmibasis_genome.</title>
        <authorList>
            <person name="Edelbroek B."/>
            <person name="Kjellin J."/>
            <person name="Jerlstrom-Hultqvist J."/>
            <person name="Soderbom F."/>
        </authorList>
    </citation>
    <scope>NUCLEOTIDE SEQUENCE [LARGE SCALE GENOMIC DNA]</scope>
    <source>
        <strain evidence="10 11">TNS-C-14</strain>
    </source>
</reference>
<feature type="compositionally biased region" description="Low complexity" evidence="8">
    <location>
        <begin position="62"/>
        <end position="79"/>
    </location>
</feature>
<dbReference type="SMART" id="SM00320">
    <property type="entry name" value="WD40"/>
    <property type="match status" value="7"/>
</dbReference>
<keyword evidence="11" id="KW-1185">Reference proteome</keyword>
<dbReference type="SMART" id="SM01035">
    <property type="entry name" value="BOP1NT"/>
    <property type="match status" value="1"/>
</dbReference>
<dbReference type="PANTHER" id="PTHR17605:SF0">
    <property type="entry name" value="RIBOSOME BIOGENESIS PROTEIN BOP1"/>
    <property type="match status" value="1"/>
</dbReference>
<dbReference type="InterPro" id="IPR036322">
    <property type="entry name" value="WD40_repeat_dom_sf"/>
</dbReference>
<keyword evidence="5 6" id="KW-0539">Nucleus</keyword>
<feature type="compositionally biased region" description="Acidic residues" evidence="8">
    <location>
        <begin position="145"/>
        <end position="155"/>
    </location>
</feature>
<feature type="domain" description="BOP1 N-terminal" evidence="9">
    <location>
        <begin position="235"/>
        <end position="500"/>
    </location>
</feature>
<evidence type="ECO:0000313" key="11">
    <source>
        <dbReference type="Proteomes" id="UP001344447"/>
    </source>
</evidence>
<feature type="compositionally biased region" description="Acidic residues" evidence="8">
    <location>
        <begin position="114"/>
        <end position="137"/>
    </location>
</feature>
<dbReference type="GO" id="GO:0043021">
    <property type="term" value="F:ribonucleoprotein complex binding"/>
    <property type="evidence" value="ECO:0007669"/>
    <property type="project" value="UniProtKB-UniRule"/>
</dbReference>
<evidence type="ECO:0000256" key="5">
    <source>
        <dbReference type="ARBA" id="ARBA00023242"/>
    </source>
</evidence>
<dbReference type="GO" id="GO:0030687">
    <property type="term" value="C:preribosome, large subunit precursor"/>
    <property type="evidence" value="ECO:0007669"/>
    <property type="project" value="UniProtKB-UniRule"/>
</dbReference>
<dbReference type="InterPro" id="IPR028598">
    <property type="entry name" value="BOP1/Erb1"/>
</dbReference>
<feature type="compositionally biased region" description="Low complexity" evidence="8">
    <location>
        <begin position="178"/>
        <end position="189"/>
    </location>
</feature>
<dbReference type="PROSITE" id="PS00678">
    <property type="entry name" value="WD_REPEATS_1"/>
    <property type="match status" value="1"/>
</dbReference>
<evidence type="ECO:0000313" key="10">
    <source>
        <dbReference type="EMBL" id="KAK5584472.1"/>
    </source>
</evidence>
<dbReference type="Proteomes" id="UP001344447">
    <property type="component" value="Unassembled WGS sequence"/>
</dbReference>
<dbReference type="SUPFAM" id="SSF50978">
    <property type="entry name" value="WD40 repeat-like"/>
    <property type="match status" value="1"/>
</dbReference>
<dbReference type="InterPro" id="IPR019775">
    <property type="entry name" value="WD40_repeat_CS"/>
</dbReference>
<name>A0AAN7U8T7_9MYCE</name>
<dbReference type="GO" id="GO:0005654">
    <property type="term" value="C:nucleoplasm"/>
    <property type="evidence" value="ECO:0007669"/>
    <property type="project" value="UniProtKB-SubCell"/>
</dbReference>
<comment type="function">
    <text evidence="6">Required for maturation of ribosomal RNAs and formation of the large ribosomal subunit.</text>
</comment>
<dbReference type="EMBL" id="JAVFKY010000001">
    <property type="protein sequence ID" value="KAK5584472.1"/>
    <property type="molecule type" value="Genomic_DNA"/>
</dbReference>
<evidence type="ECO:0000256" key="2">
    <source>
        <dbReference type="ARBA" id="ARBA00022552"/>
    </source>
</evidence>
<feature type="repeat" description="WD" evidence="7">
    <location>
        <begin position="507"/>
        <end position="548"/>
    </location>
</feature>
<feature type="region of interest" description="Disordered" evidence="8">
    <location>
        <begin position="26"/>
        <end position="221"/>
    </location>
</feature>
<comment type="similarity">
    <text evidence="6">Belongs to the WD repeat BOP1/ERB1 family.</text>
</comment>
<evidence type="ECO:0000256" key="6">
    <source>
        <dbReference type="HAMAP-Rule" id="MF_03027"/>
    </source>
</evidence>
<evidence type="ECO:0000256" key="4">
    <source>
        <dbReference type="ARBA" id="ARBA00022737"/>
    </source>
</evidence>
<dbReference type="PANTHER" id="PTHR17605">
    <property type="entry name" value="RIBOSOME BIOGENESIS PROTEIN BOP1 BLOCK OF PROLIFERATION 1 PROTEIN"/>
    <property type="match status" value="1"/>
</dbReference>
<evidence type="ECO:0000256" key="7">
    <source>
        <dbReference type="PROSITE-ProRule" id="PRU00221"/>
    </source>
</evidence>
<dbReference type="PROSITE" id="PS50294">
    <property type="entry name" value="WD_REPEATS_REGION"/>
    <property type="match status" value="1"/>
</dbReference>
<keyword evidence="3 7" id="KW-0853">WD repeat</keyword>
<evidence type="ECO:0000256" key="1">
    <source>
        <dbReference type="ARBA" id="ARBA00022517"/>
    </source>
</evidence>
<dbReference type="AlphaFoldDB" id="A0AAN7U8T7"/>
<sequence>MNKGKVATKKTVPTAAVPVETKVVNNKKSTPIAVSEPKKSTPIAVSEPKKSTPIAVSESKKSTSTPTTVSKSPVSTITTQTLGKRTKFPVVRDEKEDDEEKLDFGNIDLNNYNSEDDEDYESDGDDEEEDEEEEEGDINGVQYSESEEEEEEEEGGINKALLEAEDSLVEYQSEDDSGSISSKSSSSNKKNNDEEEEVAPNKRWTNDPNQFYDSDDSSEDESLVNRIGNVPLEWYDDYDHIGYDVDGNKIMKTESMKDSIDKYLDQQDPNFWRTVYDKVNDKKVILSDEDMALLKSIQNKHFIPGYDPYADWYDSGNNHPDSIHPMHNAPVPKSSFFPNGTDEEREIRRLTKAIRMGWIKLNRKDRDGQNKQKKEGTFDLWADEGEEKEKQKGIRRISAPKQKLPGNVESFNPPEEYLLNENELKAWHLMDPRERPHNFIPQKYKSLRQLPIYNKLIKERFERCLDLYLCPRTTRVKQFTKDPTKFLPTLPKPQDLRPFPSHEEIQFLGHKARVRSISISPNGQWLASGSDDCTVKIWEVSSTRCVYSLEVESEVQTVAWNPNPLYNILGVGYSNKIIIITPPLHGVQSEHSAETEKILTKPATDSTTEQQQNKSVNWYQVTGADKAVLLEKGVRIEIHHPFTVKNLTWHYKGDYFSTTSPEEGTRSVKIHHLSKRATQSPFRKSKTPNQVTRFHPNKPIFFVADQNIIRVYDLMKQELIKKLITGCRYISSIDIHPLGDNVIMGGYDKKVCWFDLDLSVRPYKVLNYHKMAVRKVIYHPTLPLFASCSDDLSIHVFHGMVYDDLLQNALIVPLKILKTHQSVNDLGVLDIAFHPKQPWIFSSGADSTIRLYTN</sequence>
<comment type="subcellular location">
    <subcellularLocation>
        <location evidence="6">Nucleus</location>
        <location evidence="6">Nucleolus</location>
    </subcellularLocation>
    <subcellularLocation>
        <location evidence="6">Nucleus</location>
        <location evidence="6">Nucleoplasm</location>
    </subcellularLocation>
</comment>
<dbReference type="Pfam" id="PF08145">
    <property type="entry name" value="BOP1NT"/>
    <property type="match status" value="1"/>
</dbReference>
<comment type="caution">
    <text evidence="10">The sequence shown here is derived from an EMBL/GenBank/DDBJ whole genome shotgun (WGS) entry which is preliminary data.</text>
</comment>
<dbReference type="Pfam" id="PF00400">
    <property type="entry name" value="WD40"/>
    <property type="match status" value="3"/>
</dbReference>
<dbReference type="GO" id="GO:0000463">
    <property type="term" value="P:maturation of LSU-rRNA from tricistronic rRNA transcript (SSU-rRNA, 5.8S rRNA, LSU-rRNA)"/>
    <property type="evidence" value="ECO:0007669"/>
    <property type="project" value="UniProtKB-UniRule"/>
</dbReference>
<keyword evidence="2 6" id="KW-0698">rRNA processing</keyword>
<dbReference type="PROSITE" id="PS50082">
    <property type="entry name" value="WD_REPEATS_2"/>
    <property type="match status" value="1"/>
</dbReference>
<evidence type="ECO:0000259" key="9">
    <source>
        <dbReference type="SMART" id="SM01035"/>
    </source>
</evidence>
<dbReference type="GO" id="GO:0000466">
    <property type="term" value="P:maturation of 5.8S rRNA from tricistronic rRNA transcript (SSU-rRNA, 5.8S rRNA, LSU-rRNA)"/>
    <property type="evidence" value="ECO:0007669"/>
    <property type="project" value="UniProtKB-UniRule"/>
</dbReference>
<evidence type="ECO:0000256" key="8">
    <source>
        <dbReference type="SAM" id="MobiDB-lite"/>
    </source>
</evidence>
<keyword evidence="4" id="KW-0677">Repeat</keyword>
<gene>
    <name evidence="10" type="ORF">RB653_006084</name>
</gene>
<accession>A0AAN7U8T7</accession>
<keyword evidence="1 6" id="KW-0690">Ribosome biogenesis</keyword>
<evidence type="ECO:0000256" key="3">
    <source>
        <dbReference type="ARBA" id="ARBA00022574"/>
    </source>
</evidence>
<dbReference type="InterPro" id="IPR015943">
    <property type="entry name" value="WD40/YVTN_repeat-like_dom_sf"/>
</dbReference>